<keyword evidence="3" id="KW-1185">Reference proteome</keyword>
<dbReference type="RefSeq" id="XP_011128547.1">
    <property type="nucleotide sequence ID" value="XM_011130245.1"/>
</dbReference>
<comment type="caution">
    <text evidence="2">The sequence shown here is derived from an EMBL/GenBank/DDBJ whole genome shotgun (WGS) entry which is preliminary data.</text>
</comment>
<gene>
    <name evidence="2" type="ORF">GNI_004080</name>
</gene>
<dbReference type="EMBL" id="AFNH02000033">
    <property type="protein sequence ID" value="EZG88612.1"/>
    <property type="molecule type" value="Genomic_DNA"/>
</dbReference>
<proteinExistence type="predicted"/>
<dbReference type="VEuPathDB" id="CryptoDB:GNI_004080"/>
<sequence>MKDGIASGAKAAVDAVAEKAVDVKDSLASQAKTSWDTAAHKAEDAKDNIASQAKTTMDTAAQKAEDVKDTVQLKAKDAVEAGAGAFRGMKMSYKDAAQGAIDSAHAAEQKAAVHAAAKPSAEVPCTTITRAVSIEELINKDKKVAPAPHAKQDAFRAAIRSAKESQCTKLATTTRAKPASETVCKSCPTQSQDCTGPNCPAQEQVALPQPDQRNDEKAPQQAAAKPARQNEAKEDNKCEAKASDQCQDKNQCEQGSCEPNRKDTCAAVQEAQCAIEKAQSSLNKVKCDRQ</sequence>
<name>A0A023BDP9_GRENI</name>
<protein>
    <recommendedName>
        <fullName evidence="4">Late embryogenesis abundant protein</fullName>
    </recommendedName>
</protein>
<evidence type="ECO:0000256" key="1">
    <source>
        <dbReference type="SAM" id="MobiDB-lite"/>
    </source>
</evidence>
<dbReference type="AlphaFoldDB" id="A0A023BDP9"/>
<evidence type="ECO:0008006" key="4">
    <source>
        <dbReference type="Google" id="ProtNLM"/>
    </source>
</evidence>
<organism evidence="2 3">
    <name type="scientific">Gregarina niphandrodes</name>
    <name type="common">Septate eugregarine</name>
    <dbReference type="NCBI Taxonomy" id="110365"/>
    <lineage>
        <taxon>Eukaryota</taxon>
        <taxon>Sar</taxon>
        <taxon>Alveolata</taxon>
        <taxon>Apicomplexa</taxon>
        <taxon>Conoidasida</taxon>
        <taxon>Gregarinasina</taxon>
        <taxon>Eugregarinorida</taxon>
        <taxon>Gregarinidae</taxon>
        <taxon>Gregarina</taxon>
    </lineage>
</organism>
<reference evidence="2" key="1">
    <citation type="submission" date="2013-12" db="EMBL/GenBank/DDBJ databases">
        <authorList>
            <person name="Omoto C.K."/>
            <person name="Sibley D."/>
            <person name="Venepally P."/>
            <person name="Hadjithomas M."/>
            <person name="Karamycheva S."/>
            <person name="Brunk B."/>
            <person name="Roos D."/>
            <person name="Caler E."/>
            <person name="Lorenzi H."/>
        </authorList>
    </citation>
    <scope>NUCLEOTIDE SEQUENCE</scope>
</reference>
<evidence type="ECO:0000313" key="3">
    <source>
        <dbReference type="Proteomes" id="UP000019763"/>
    </source>
</evidence>
<dbReference type="GeneID" id="22910409"/>
<dbReference type="Proteomes" id="UP000019763">
    <property type="component" value="Unassembled WGS sequence"/>
</dbReference>
<feature type="region of interest" description="Disordered" evidence="1">
    <location>
        <begin position="166"/>
        <end position="236"/>
    </location>
</feature>
<accession>A0A023BDP9</accession>
<feature type="compositionally biased region" description="Polar residues" evidence="1">
    <location>
        <begin position="166"/>
        <end position="175"/>
    </location>
</feature>
<evidence type="ECO:0000313" key="2">
    <source>
        <dbReference type="EMBL" id="EZG88612.1"/>
    </source>
</evidence>